<feature type="signal peptide" evidence="2">
    <location>
        <begin position="1"/>
        <end position="22"/>
    </location>
</feature>
<evidence type="ECO:0000313" key="3">
    <source>
        <dbReference type="EMBL" id="ASD63798.1"/>
    </source>
</evidence>
<dbReference type="PROSITE" id="PS51257">
    <property type="entry name" value="PROKAR_LIPOPROTEIN"/>
    <property type="match status" value="1"/>
</dbReference>
<keyword evidence="2" id="KW-0732">Signal</keyword>
<feature type="region of interest" description="Disordered" evidence="1">
    <location>
        <begin position="18"/>
        <end position="85"/>
    </location>
</feature>
<dbReference type="EMBL" id="CP020946">
    <property type="protein sequence ID" value="ASD63798.1"/>
    <property type="molecule type" value="Genomic_DNA"/>
</dbReference>
<dbReference type="AlphaFoldDB" id="A0A1Z3N8L0"/>
<feature type="chain" id="PRO_5012848449" description="Lipoprotein" evidence="2">
    <location>
        <begin position="23"/>
        <end position="123"/>
    </location>
</feature>
<gene>
    <name evidence="3" type="ORF">B9G79_09530</name>
</gene>
<dbReference type="Proteomes" id="UP000197003">
    <property type="component" value="Chromosome"/>
</dbReference>
<accession>A0A1Z3N8L0</accession>
<name>A0A1Z3N8L0_BDEBC</name>
<dbReference type="RefSeq" id="WP_088565308.1">
    <property type="nucleotide sequence ID" value="NZ_CP020946.1"/>
</dbReference>
<organism evidence="3 4">
    <name type="scientific">Bdellovibrio bacteriovorus</name>
    <dbReference type="NCBI Taxonomy" id="959"/>
    <lineage>
        <taxon>Bacteria</taxon>
        <taxon>Pseudomonadati</taxon>
        <taxon>Bdellovibrionota</taxon>
        <taxon>Bdellovibrionia</taxon>
        <taxon>Bdellovibrionales</taxon>
        <taxon>Pseudobdellovibrionaceae</taxon>
        <taxon>Bdellovibrio</taxon>
    </lineage>
</organism>
<protein>
    <recommendedName>
        <fullName evidence="5">Lipoprotein</fullName>
    </recommendedName>
</protein>
<evidence type="ECO:0000256" key="1">
    <source>
        <dbReference type="SAM" id="MobiDB-lite"/>
    </source>
</evidence>
<evidence type="ECO:0000313" key="4">
    <source>
        <dbReference type="Proteomes" id="UP000197003"/>
    </source>
</evidence>
<evidence type="ECO:0000256" key="2">
    <source>
        <dbReference type="SAM" id="SignalP"/>
    </source>
</evidence>
<sequence length="123" mass="12743">MKTLIMIAALILVAGCSSQPKSNSTPEAELPKASPPPGGGTRMYEGAAPTAIEASPSKSIPVVTEKRSCDTPLGTIPDGGKATGWLKPTVPPDEICISDTLTCKDGTWSGQAIYPTCKKEKAK</sequence>
<dbReference type="OrthoDB" id="9342648at2"/>
<evidence type="ECO:0008006" key="5">
    <source>
        <dbReference type="Google" id="ProtNLM"/>
    </source>
</evidence>
<proteinExistence type="predicted"/>
<reference evidence="3 4" key="1">
    <citation type="submission" date="2017-04" db="EMBL/GenBank/DDBJ databases">
        <title>Whole genome sequence of Bdellovibrio bacteriovorus strain SSB218315.</title>
        <authorList>
            <person name="Oyedara O."/>
            <person name="Rodriguez-Perez M.A."/>
        </authorList>
    </citation>
    <scope>NUCLEOTIDE SEQUENCE [LARGE SCALE GENOMIC DNA]</scope>
    <source>
        <strain evidence="3 4">SSB218315</strain>
    </source>
</reference>